<evidence type="ECO:0008006" key="6">
    <source>
        <dbReference type="Google" id="ProtNLM"/>
    </source>
</evidence>
<dbReference type="SUPFAM" id="SSF51120">
    <property type="entry name" value="beta-Roll"/>
    <property type="match status" value="1"/>
</dbReference>
<protein>
    <recommendedName>
        <fullName evidence="6">Calcium-binding protein</fullName>
    </recommendedName>
</protein>
<reference evidence="4 5" key="1">
    <citation type="submission" date="2017-06" db="EMBL/GenBank/DDBJ databases">
        <title>Genome sequencing of cyanobaciteial culture collection at National Institute for Environmental Studies (NIES).</title>
        <authorList>
            <person name="Hirose Y."/>
            <person name="Shimura Y."/>
            <person name="Fujisawa T."/>
            <person name="Nakamura Y."/>
            <person name="Kawachi M."/>
        </authorList>
    </citation>
    <scope>NUCLEOTIDE SEQUENCE [LARGE SCALE GENOMIC DNA]</scope>
    <source>
        <strain evidence="4 5">NIES-23</strain>
    </source>
</reference>
<evidence type="ECO:0000313" key="5">
    <source>
        <dbReference type="Proteomes" id="UP000217507"/>
    </source>
</evidence>
<dbReference type="PANTHER" id="PTHR38340">
    <property type="entry name" value="S-LAYER PROTEIN"/>
    <property type="match status" value="1"/>
</dbReference>
<evidence type="ECO:0000313" key="4">
    <source>
        <dbReference type="EMBL" id="BAY68417.1"/>
    </source>
</evidence>
<accession>A0A1Z4KHJ4</accession>
<name>A0A1Z4KHJ4_ANAVA</name>
<dbReference type="Proteomes" id="UP000217507">
    <property type="component" value="Chromosome"/>
</dbReference>
<dbReference type="EMBL" id="AP018216">
    <property type="protein sequence ID" value="BAY68417.1"/>
    <property type="molecule type" value="Genomic_DNA"/>
</dbReference>
<dbReference type="InterPro" id="IPR018511">
    <property type="entry name" value="Hemolysin-typ_Ca-bd_CS"/>
</dbReference>
<dbReference type="InterPro" id="IPR011049">
    <property type="entry name" value="Serralysin-like_metalloprot_C"/>
</dbReference>
<evidence type="ECO:0000256" key="1">
    <source>
        <dbReference type="ARBA" id="ARBA00004613"/>
    </source>
</evidence>
<gene>
    <name evidence="4" type="ORF">NIES23_12030</name>
</gene>
<sequence length="419" mass="43009">MLGGQARPGGAGGLGGAAGAFAGAGRDGANGGNGRSTFNGNSPGNGGVGGQGGGGAGLGGAVFVSNSATFNVRNSSFLFNSAVGGSGFQNGQGRGGAIFVQSGGLLRDMGGVRFIQNSASTANPDSNIYPVKVNRGDRTIEVEGFQGVGRGSNPSLEVRETFDELIFTGEGLVAKNLLLTQTGDDLVVSFEGVDDTQVILKDFALENLDNLPIPGGQHGQIGNIMFDGDETLQDSFDVFDADSTQNRIWNRNTVTFLNDLDNHVRGFDNSDDVINGQGGNDIIGGLSGDDILRGGEGNDILYAGTGTDILVGGLGNDTLYLGSDRHIDTVIYRQGDGSDVIHQFQRGAGGDLLQFEGIEAIDVVVHGRNTYFHLGDGVTGNTGFGSGELLAELRGVGGFTSDNIGLNLASGNTAQFLFA</sequence>
<dbReference type="GO" id="GO:0005509">
    <property type="term" value="F:calcium ion binding"/>
    <property type="evidence" value="ECO:0007669"/>
    <property type="project" value="InterPro"/>
</dbReference>
<organism evidence="4 5">
    <name type="scientific">Trichormus variabilis NIES-23</name>
    <dbReference type="NCBI Taxonomy" id="1973479"/>
    <lineage>
        <taxon>Bacteria</taxon>
        <taxon>Bacillati</taxon>
        <taxon>Cyanobacteriota</taxon>
        <taxon>Cyanophyceae</taxon>
        <taxon>Nostocales</taxon>
        <taxon>Nostocaceae</taxon>
        <taxon>Trichormus</taxon>
    </lineage>
</organism>
<dbReference type="GO" id="GO:0005576">
    <property type="term" value="C:extracellular region"/>
    <property type="evidence" value="ECO:0007669"/>
    <property type="project" value="UniProtKB-SubCell"/>
</dbReference>
<comment type="subcellular location">
    <subcellularLocation>
        <location evidence="1">Secreted</location>
    </subcellularLocation>
</comment>
<dbReference type="Pfam" id="PF00353">
    <property type="entry name" value="HemolysinCabind"/>
    <property type="match status" value="1"/>
</dbReference>
<dbReference type="PRINTS" id="PR00313">
    <property type="entry name" value="CABNDNGRPT"/>
</dbReference>
<proteinExistence type="predicted"/>
<feature type="region of interest" description="Disordered" evidence="3">
    <location>
        <begin position="32"/>
        <end position="51"/>
    </location>
</feature>
<evidence type="ECO:0000256" key="2">
    <source>
        <dbReference type="ARBA" id="ARBA00022525"/>
    </source>
</evidence>
<dbReference type="InterPro" id="IPR050557">
    <property type="entry name" value="RTX_toxin/Mannuronan_C5-epim"/>
</dbReference>
<dbReference type="Gene3D" id="2.150.10.10">
    <property type="entry name" value="Serralysin-like metalloprotease, C-terminal"/>
    <property type="match status" value="1"/>
</dbReference>
<dbReference type="InterPro" id="IPR001343">
    <property type="entry name" value="Hemolysn_Ca-bd"/>
</dbReference>
<keyword evidence="2" id="KW-0964">Secreted</keyword>
<dbReference type="PROSITE" id="PS00330">
    <property type="entry name" value="HEMOLYSIN_CALCIUM"/>
    <property type="match status" value="2"/>
</dbReference>
<evidence type="ECO:0000256" key="3">
    <source>
        <dbReference type="SAM" id="MobiDB-lite"/>
    </source>
</evidence>
<dbReference type="PANTHER" id="PTHR38340:SF1">
    <property type="entry name" value="S-LAYER PROTEIN"/>
    <property type="match status" value="1"/>
</dbReference>
<dbReference type="AlphaFoldDB" id="A0A1Z4KHJ4"/>